<evidence type="ECO:0000256" key="1">
    <source>
        <dbReference type="SAM" id="MobiDB-lite"/>
    </source>
</evidence>
<dbReference type="EMBL" id="VSRR010111431">
    <property type="protein sequence ID" value="MPC97769.1"/>
    <property type="molecule type" value="Genomic_DNA"/>
</dbReference>
<dbReference type="OrthoDB" id="6382014at2759"/>
<keyword evidence="3" id="KW-1185">Reference proteome</keyword>
<evidence type="ECO:0000313" key="2">
    <source>
        <dbReference type="EMBL" id="MPC97769.1"/>
    </source>
</evidence>
<gene>
    <name evidence="2" type="ORF">E2C01_093101</name>
</gene>
<proteinExistence type="predicted"/>
<feature type="compositionally biased region" description="Low complexity" evidence="1">
    <location>
        <begin position="31"/>
        <end position="56"/>
    </location>
</feature>
<dbReference type="Proteomes" id="UP000324222">
    <property type="component" value="Unassembled WGS sequence"/>
</dbReference>
<dbReference type="AlphaFoldDB" id="A0A5B7JSF1"/>
<comment type="caution">
    <text evidence="2">The sequence shown here is derived from an EMBL/GenBank/DDBJ whole genome shotgun (WGS) entry which is preliminary data.</text>
</comment>
<feature type="region of interest" description="Disordered" evidence="1">
    <location>
        <begin position="1"/>
        <end position="115"/>
    </location>
</feature>
<protein>
    <submittedName>
        <fullName evidence="2">Uncharacterized protein</fullName>
    </submittedName>
</protein>
<sequence length="115" mass="11698">MGFQQVSPSPGPQRAASPPSGATSKGRRPNSLSVGSLTSSKTSPSRSSPARSPVPKRTGSVSKASTPPGKPLTSAQGPVLATEARSKVRPCGCSRRHGAGHHHPPETPKGESLDT</sequence>
<reference evidence="2 3" key="1">
    <citation type="submission" date="2019-05" db="EMBL/GenBank/DDBJ databases">
        <title>Another draft genome of Portunus trituberculatus and its Hox gene families provides insights of decapod evolution.</title>
        <authorList>
            <person name="Jeong J.-H."/>
            <person name="Song I."/>
            <person name="Kim S."/>
            <person name="Choi T."/>
            <person name="Kim D."/>
            <person name="Ryu S."/>
            <person name="Kim W."/>
        </authorList>
    </citation>
    <scope>NUCLEOTIDE SEQUENCE [LARGE SCALE GENOMIC DNA]</scope>
    <source>
        <tissue evidence="2">Muscle</tissue>
    </source>
</reference>
<evidence type="ECO:0000313" key="3">
    <source>
        <dbReference type="Proteomes" id="UP000324222"/>
    </source>
</evidence>
<feature type="compositionally biased region" description="Basic and acidic residues" evidence="1">
    <location>
        <begin position="103"/>
        <end position="115"/>
    </location>
</feature>
<organism evidence="2 3">
    <name type="scientific">Portunus trituberculatus</name>
    <name type="common">Swimming crab</name>
    <name type="synonym">Neptunus trituberculatus</name>
    <dbReference type="NCBI Taxonomy" id="210409"/>
    <lineage>
        <taxon>Eukaryota</taxon>
        <taxon>Metazoa</taxon>
        <taxon>Ecdysozoa</taxon>
        <taxon>Arthropoda</taxon>
        <taxon>Crustacea</taxon>
        <taxon>Multicrustacea</taxon>
        <taxon>Malacostraca</taxon>
        <taxon>Eumalacostraca</taxon>
        <taxon>Eucarida</taxon>
        <taxon>Decapoda</taxon>
        <taxon>Pleocyemata</taxon>
        <taxon>Brachyura</taxon>
        <taxon>Eubrachyura</taxon>
        <taxon>Portunoidea</taxon>
        <taxon>Portunidae</taxon>
        <taxon>Portuninae</taxon>
        <taxon>Portunus</taxon>
    </lineage>
</organism>
<name>A0A5B7JSF1_PORTR</name>
<accession>A0A5B7JSF1</accession>